<dbReference type="SUPFAM" id="SSF52096">
    <property type="entry name" value="ClpP/crotonase"/>
    <property type="match status" value="1"/>
</dbReference>
<proteinExistence type="predicted"/>
<dbReference type="Proteomes" id="UP000266385">
    <property type="component" value="Unassembled WGS sequence"/>
</dbReference>
<evidence type="ECO:0000313" key="3">
    <source>
        <dbReference type="Proteomes" id="UP000266385"/>
    </source>
</evidence>
<name>A0A399RET4_9PROT</name>
<gene>
    <name evidence="2" type="ORF">D1223_12965</name>
</gene>
<dbReference type="EMBL" id="QWFX01000013">
    <property type="protein sequence ID" value="RIJ28302.1"/>
    <property type="molecule type" value="Genomic_DNA"/>
</dbReference>
<dbReference type="GO" id="GO:0016020">
    <property type="term" value="C:membrane"/>
    <property type="evidence" value="ECO:0007669"/>
    <property type="project" value="InterPro"/>
</dbReference>
<dbReference type="Pfam" id="PF01972">
    <property type="entry name" value="SDH_protease"/>
    <property type="match status" value="1"/>
</dbReference>
<organism evidence="2 3">
    <name type="scientific">Henriciella mobilis</name>
    <dbReference type="NCBI Taxonomy" id="2305467"/>
    <lineage>
        <taxon>Bacteria</taxon>
        <taxon>Pseudomonadati</taxon>
        <taxon>Pseudomonadota</taxon>
        <taxon>Alphaproteobacteria</taxon>
        <taxon>Hyphomonadales</taxon>
        <taxon>Hyphomonadaceae</taxon>
        <taxon>Henriciella</taxon>
    </lineage>
</organism>
<dbReference type="OrthoDB" id="9806253at2"/>
<evidence type="ECO:0000256" key="1">
    <source>
        <dbReference type="SAM" id="MobiDB-lite"/>
    </source>
</evidence>
<keyword evidence="3" id="KW-1185">Reference proteome</keyword>
<protein>
    <recommendedName>
        <fullName evidence="4">Serine protease, ClpP class</fullName>
    </recommendedName>
</protein>
<dbReference type="InterPro" id="IPR029045">
    <property type="entry name" value="ClpP/crotonase-like_dom_sf"/>
</dbReference>
<dbReference type="Gene3D" id="3.90.226.10">
    <property type="entry name" value="2-enoyl-CoA Hydratase, Chain A, domain 1"/>
    <property type="match status" value="1"/>
</dbReference>
<dbReference type="RefSeq" id="WP_119376837.1">
    <property type="nucleotide sequence ID" value="NZ_QWFX01000013.1"/>
</dbReference>
<dbReference type="NCBIfam" id="NF047768">
    <property type="entry name" value="Clp_like_SDH"/>
    <property type="match status" value="1"/>
</dbReference>
<dbReference type="PANTHER" id="PTHR35984:SF1">
    <property type="entry name" value="PERIPLASMIC SERINE PROTEASE"/>
    <property type="match status" value="1"/>
</dbReference>
<evidence type="ECO:0008006" key="4">
    <source>
        <dbReference type="Google" id="ProtNLM"/>
    </source>
</evidence>
<feature type="region of interest" description="Disordered" evidence="1">
    <location>
        <begin position="254"/>
        <end position="274"/>
    </location>
</feature>
<dbReference type="PANTHER" id="PTHR35984">
    <property type="entry name" value="PERIPLASMIC SERINE PROTEASE"/>
    <property type="match status" value="1"/>
</dbReference>
<accession>A0A399RET4</accession>
<comment type="caution">
    <text evidence="2">The sequence shown here is derived from an EMBL/GenBank/DDBJ whole genome shotgun (WGS) entry which is preliminary data.</text>
</comment>
<sequence length="274" mass="30194">MTDLIWILFLVFALQPIISTRVMEWSRRGKLSQIERANGSRAIALIHRQETMRLLGFPVMRYIDMQDSEAVLRAIQMTGNNVPIDLILHTPGGLVLASTQIARAIRAHPAKVTVYIPHMAMSGGTLIALAADEIVMSPHSVLGPVDPQINQYPAVSILDVVARKPVAEIDDETLIQADVARKALDQLRKTVEALLSPDVDPGKRSALVDALSSGHWTHDYPISAEEASALGLNISLDMPSSVLDLMTMYPQPTRMGQSVEYAPEPRTRPPSRRR</sequence>
<evidence type="ECO:0000313" key="2">
    <source>
        <dbReference type="EMBL" id="RIJ28302.1"/>
    </source>
</evidence>
<dbReference type="InterPro" id="IPR002825">
    <property type="entry name" value="Pept_S49_ser-pept_pro"/>
</dbReference>
<reference evidence="2 3" key="1">
    <citation type="submission" date="2018-08" db="EMBL/GenBank/DDBJ databases">
        <title>Henriciella mobilis sp. nov., isolated from seawater.</title>
        <authorList>
            <person name="Cheng H."/>
            <person name="Wu Y.-H."/>
            <person name="Xu X.-W."/>
            <person name="Guo L.-L."/>
        </authorList>
    </citation>
    <scope>NUCLEOTIDE SEQUENCE [LARGE SCALE GENOMIC DNA]</scope>
    <source>
        <strain evidence="2 3">JN25</strain>
    </source>
</reference>
<dbReference type="AlphaFoldDB" id="A0A399RET4"/>